<reference evidence="4 5" key="1">
    <citation type="submission" date="2019-06" db="EMBL/GenBank/DDBJ databases">
        <title>Sequencing the genomes of 1000 actinobacteria strains.</title>
        <authorList>
            <person name="Klenk H.-P."/>
        </authorList>
    </citation>
    <scope>NUCLEOTIDE SEQUENCE [LARGE SCALE GENOMIC DNA]</scope>
    <source>
        <strain evidence="4 5">DSM 25218</strain>
    </source>
</reference>
<dbReference type="PANTHER" id="PTHR30137">
    <property type="entry name" value="LUCIFERASE-LIKE MONOOXYGENASE"/>
    <property type="match status" value="1"/>
</dbReference>
<dbReference type="PANTHER" id="PTHR30137:SF8">
    <property type="entry name" value="BLR5498 PROTEIN"/>
    <property type="match status" value="1"/>
</dbReference>
<evidence type="ECO:0000313" key="4">
    <source>
        <dbReference type="EMBL" id="TQL69423.1"/>
    </source>
</evidence>
<feature type="domain" description="Luciferase-like" evidence="3">
    <location>
        <begin position="4"/>
        <end position="280"/>
    </location>
</feature>
<dbReference type="InterPro" id="IPR011251">
    <property type="entry name" value="Luciferase-like_dom"/>
</dbReference>
<protein>
    <submittedName>
        <fullName evidence="4">Alkanesulfonate monooxygenase SsuD/methylene tetrahydromethanopterin reductase-like flavin-dependent oxidoreductase (Luciferase family)</fullName>
    </submittedName>
</protein>
<dbReference type="SUPFAM" id="SSF51679">
    <property type="entry name" value="Bacterial luciferase-like"/>
    <property type="match status" value="1"/>
</dbReference>
<keyword evidence="1" id="KW-0560">Oxidoreductase</keyword>
<evidence type="ECO:0000256" key="1">
    <source>
        <dbReference type="ARBA" id="ARBA00023002"/>
    </source>
</evidence>
<gene>
    <name evidence="4" type="ORF">FB381_3328</name>
</gene>
<evidence type="ECO:0000256" key="2">
    <source>
        <dbReference type="ARBA" id="ARBA00023033"/>
    </source>
</evidence>
<keyword evidence="5" id="KW-1185">Reference proteome</keyword>
<dbReference type="InterPro" id="IPR050766">
    <property type="entry name" value="Bact_Lucif_Oxidored"/>
</dbReference>
<accession>A0A543A9Y5</accession>
<dbReference type="RefSeq" id="WP_141781297.1">
    <property type="nucleotide sequence ID" value="NZ_VFOV01000001.1"/>
</dbReference>
<dbReference type="InterPro" id="IPR036661">
    <property type="entry name" value="Luciferase-like_sf"/>
</dbReference>
<dbReference type="GO" id="GO:0005829">
    <property type="term" value="C:cytosol"/>
    <property type="evidence" value="ECO:0007669"/>
    <property type="project" value="TreeGrafter"/>
</dbReference>
<comment type="caution">
    <text evidence="4">The sequence shown here is derived from an EMBL/GenBank/DDBJ whole genome shotgun (WGS) entry which is preliminary data.</text>
</comment>
<dbReference type="Gene3D" id="3.20.20.30">
    <property type="entry name" value="Luciferase-like domain"/>
    <property type="match status" value="1"/>
</dbReference>
<evidence type="ECO:0000313" key="5">
    <source>
        <dbReference type="Proteomes" id="UP000320209"/>
    </source>
</evidence>
<keyword evidence="2 4" id="KW-0503">Monooxygenase</keyword>
<dbReference type="Pfam" id="PF00296">
    <property type="entry name" value="Bac_luciferase"/>
    <property type="match status" value="1"/>
</dbReference>
<dbReference type="GO" id="GO:0016705">
    <property type="term" value="F:oxidoreductase activity, acting on paired donors, with incorporation or reduction of molecular oxygen"/>
    <property type="evidence" value="ECO:0007669"/>
    <property type="project" value="InterPro"/>
</dbReference>
<organism evidence="4 5">
    <name type="scientific">Nocardioides albertanoniae</name>
    <dbReference type="NCBI Taxonomy" id="1175486"/>
    <lineage>
        <taxon>Bacteria</taxon>
        <taxon>Bacillati</taxon>
        <taxon>Actinomycetota</taxon>
        <taxon>Actinomycetes</taxon>
        <taxon>Propionibacteriales</taxon>
        <taxon>Nocardioidaceae</taxon>
        <taxon>Nocardioides</taxon>
    </lineage>
</organism>
<proteinExistence type="predicted"/>
<dbReference type="Proteomes" id="UP000320209">
    <property type="component" value="Unassembled WGS sequence"/>
</dbReference>
<dbReference type="GO" id="GO:0004497">
    <property type="term" value="F:monooxygenase activity"/>
    <property type="evidence" value="ECO:0007669"/>
    <property type="project" value="UniProtKB-KW"/>
</dbReference>
<evidence type="ECO:0000259" key="3">
    <source>
        <dbReference type="Pfam" id="PF00296"/>
    </source>
</evidence>
<sequence>MRFGVALDLGSTAPVRPQLDASVALLDHAEARGFVSAWVGESYHASPQVFHLPASLMVLAHLAARTSLHLGTAVLLLRAYSVERLAQEVALLDQLCEGRLTLGLGLGAPEVSQRTGAQLSGRAGPAFDEALETLRSTWATPSAAPKGVVVPEPAQQGGPRILVGGKKAVSVRRAAELADGFYGATNYTDDLLLRQSAAFWSKRGAGAAGEVATTRLCLVHEDAEHARTLARRHFAAVADYYTSRSAWAGADGPAEAEFPLVGSPDDITRAVRSYAEAGVTSLQLRVAPLGTPPSVAHHTISLVGSEVLPAWRDPEAGSNR</sequence>
<dbReference type="EMBL" id="VFOV01000001">
    <property type="protein sequence ID" value="TQL69423.1"/>
    <property type="molecule type" value="Genomic_DNA"/>
</dbReference>
<dbReference type="OrthoDB" id="9781803at2"/>
<dbReference type="AlphaFoldDB" id="A0A543A9Y5"/>
<name>A0A543A9Y5_9ACTN</name>